<organism evidence="2 3">
    <name type="scientific">Polyplax serrata</name>
    <name type="common">Common mouse louse</name>
    <dbReference type="NCBI Taxonomy" id="468196"/>
    <lineage>
        <taxon>Eukaryota</taxon>
        <taxon>Metazoa</taxon>
        <taxon>Ecdysozoa</taxon>
        <taxon>Arthropoda</taxon>
        <taxon>Hexapoda</taxon>
        <taxon>Insecta</taxon>
        <taxon>Pterygota</taxon>
        <taxon>Neoptera</taxon>
        <taxon>Paraneoptera</taxon>
        <taxon>Psocodea</taxon>
        <taxon>Troctomorpha</taxon>
        <taxon>Phthiraptera</taxon>
        <taxon>Anoplura</taxon>
        <taxon>Polyplacidae</taxon>
        <taxon>Polyplax</taxon>
    </lineage>
</organism>
<evidence type="ECO:0000313" key="2">
    <source>
        <dbReference type="EMBL" id="KAK6634475.1"/>
    </source>
</evidence>
<protein>
    <submittedName>
        <fullName evidence="2">Uncharacterized protein</fullName>
    </submittedName>
</protein>
<evidence type="ECO:0000313" key="3">
    <source>
        <dbReference type="Proteomes" id="UP001372834"/>
    </source>
</evidence>
<accession>A0AAN8PIT9</accession>
<name>A0AAN8PIT9_POLSC</name>
<sequence>MKKSHIKTESPHRRAEYPTTSPLGPKPVIQLETNRECAIRGTRAFLEFQPRPLIVLVPLTCSTITGTSGRTSGLSSSSTWPLGCPAARPYDCDVGDANYDALLSPLLSEKFQK</sequence>
<comment type="caution">
    <text evidence="2">The sequence shown here is derived from an EMBL/GenBank/DDBJ whole genome shotgun (WGS) entry which is preliminary data.</text>
</comment>
<dbReference type="AlphaFoldDB" id="A0AAN8PIT9"/>
<proteinExistence type="predicted"/>
<feature type="region of interest" description="Disordered" evidence="1">
    <location>
        <begin position="1"/>
        <end position="26"/>
    </location>
</feature>
<gene>
    <name evidence="2" type="ORF">RUM43_011876</name>
</gene>
<evidence type="ECO:0000256" key="1">
    <source>
        <dbReference type="SAM" id="MobiDB-lite"/>
    </source>
</evidence>
<dbReference type="EMBL" id="JAWJWE010000005">
    <property type="protein sequence ID" value="KAK6634475.1"/>
    <property type="molecule type" value="Genomic_DNA"/>
</dbReference>
<reference evidence="2 3" key="1">
    <citation type="submission" date="2023-10" db="EMBL/GenBank/DDBJ databases">
        <title>Genomes of two closely related lineages of the louse Polyplax serrata with different host specificities.</title>
        <authorList>
            <person name="Martinu J."/>
            <person name="Tarabai H."/>
            <person name="Stefka J."/>
            <person name="Hypsa V."/>
        </authorList>
    </citation>
    <scope>NUCLEOTIDE SEQUENCE [LARGE SCALE GENOMIC DNA]</scope>
    <source>
        <strain evidence="2">HR10_N</strain>
    </source>
</reference>
<feature type="compositionally biased region" description="Basic and acidic residues" evidence="1">
    <location>
        <begin position="1"/>
        <end position="16"/>
    </location>
</feature>
<dbReference type="Proteomes" id="UP001372834">
    <property type="component" value="Unassembled WGS sequence"/>
</dbReference>